<dbReference type="CDD" id="cd09293">
    <property type="entry name" value="AMN1"/>
    <property type="match status" value="1"/>
</dbReference>
<proteinExistence type="predicted"/>
<reference evidence="2 3" key="1">
    <citation type="journal article" date="2011" name="DNA Res.">
        <title>Whole-genome sequencing of sake yeast Saccharomyces cerevisiae Kyokai no. 7.</title>
        <authorList>
            <person name="Akao T."/>
            <person name="Yashiro I."/>
            <person name="Hosoyama A."/>
            <person name="Kitagaki H."/>
            <person name="Horikawa H."/>
            <person name="Watanabe D."/>
            <person name="Akada R."/>
            <person name="Ando Y."/>
            <person name="Harashima S."/>
            <person name="Inoue T."/>
            <person name="Inoue Y."/>
            <person name="Kajiwara S."/>
            <person name="Kitamoto K."/>
            <person name="Kitamoto N."/>
            <person name="Kobayashi O."/>
            <person name="Kuhara S."/>
            <person name="Masubuchi T."/>
            <person name="Mizoguchi H."/>
            <person name="Nakao Y."/>
            <person name="Nakazato A."/>
            <person name="Namise M."/>
            <person name="Oba T."/>
            <person name="Ogata T."/>
            <person name="Ohta A."/>
            <person name="Sato M."/>
            <person name="Shibasaki S."/>
            <person name="Takatsume Y."/>
            <person name="Tanimoto S."/>
            <person name="Tsuboi H."/>
            <person name="Nishimura A."/>
            <person name="Yoda K."/>
            <person name="Ishikawa T."/>
            <person name="Iwashita K."/>
            <person name="Fujita N."/>
            <person name="Shimoi H."/>
        </authorList>
    </citation>
    <scope>NUCLEOTIDE SEQUENCE [LARGE SCALE GENOMIC DNA]</scope>
    <source>
        <strain evidence="3">Kyokai no. 7 / NBRC 101557</strain>
    </source>
</reference>
<dbReference type="AlphaFoldDB" id="G2W9G0"/>
<dbReference type="FunFam" id="3.80.10.10:FF:000795">
    <property type="entry name" value="Antagonist of mitotic exit network"/>
    <property type="match status" value="1"/>
</dbReference>
<accession>G2W9G0</accession>
<evidence type="ECO:0000313" key="2">
    <source>
        <dbReference type="EMBL" id="GAA21703.1"/>
    </source>
</evidence>
<dbReference type="PANTHER" id="PTHR13318">
    <property type="entry name" value="PARTNER OF PAIRED, ISOFORM B-RELATED"/>
    <property type="match status" value="1"/>
</dbReference>
<dbReference type="HOGENOM" id="CLU_031725_1_0_1"/>
<dbReference type="SMART" id="SM00367">
    <property type="entry name" value="LRR_CC"/>
    <property type="match status" value="5"/>
</dbReference>
<dbReference type="Proteomes" id="UP000001608">
    <property type="component" value="Chromosome 2"/>
</dbReference>
<feature type="compositionally biased region" description="Polar residues" evidence="1">
    <location>
        <begin position="1"/>
        <end position="11"/>
    </location>
</feature>
<evidence type="ECO:0000256" key="1">
    <source>
        <dbReference type="SAM" id="MobiDB-lite"/>
    </source>
</evidence>
<name>G2W9G0_YEASK</name>
<organism evidence="2 3">
    <name type="scientific">Saccharomyces cerevisiae (strain Kyokai no. 7 / NBRC 101557)</name>
    <name type="common">Baker's yeast</name>
    <dbReference type="NCBI Taxonomy" id="721032"/>
    <lineage>
        <taxon>Eukaryota</taxon>
        <taxon>Fungi</taxon>
        <taxon>Dikarya</taxon>
        <taxon>Ascomycota</taxon>
        <taxon>Saccharomycotina</taxon>
        <taxon>Saccharomycetes</taxon>
        <taxon>Saccharomycetales</taxon>
        <taxon>Saccharomycetaceae</taxon>
        <taxon>Saccharomyces</taxon>
    </lineage>
</organism>
<dbReference type="EMBL" id="DG000038">
    <property type="protein sequence ID" value="GAA21703.1"/>
    <property type="molecule type" value="Genomic_DNA"/>
</dbReference>
<dbReference type="InterPro" id="IPR032675">
    <property type="entry name" value="LRR_dom_sf"/>
</dbReference>
<dbReference type="InterPro" id="IPR006553">
    <property type="entry name" value="Leu-rich_rpt_Cys-con_subtyp"/>
</dbReference>
<comment type="caution">
    <text evidence="2">The sequence shown here is derived from an EMBL/GenBank/DDBJ whole genome shotgun (WGS) entry which is preliminary data.</text>
</comment>
<dbReference type="OrthoDB" id="550575at2759"/>
<gene>
    <name evidence="2" type="primary">K7_AMN1</name>
    <name evidence="2" type="ORF">SYK7_004481</name>
</gene>
<evidence type="ECO:0000313" key="3">
    <source>
        <dbReference type="Proteomes" id="UP000001608"/>
    </source>
</evidence>
<protein>
    <submittedName>
        <fullName evidence="2">K7_Amn1p</fullName>
    </submittedName>
</protein>
<dbReference type="SUPFAM" id="SSF52047">
    <property type="entry name" value="RNI-like"/>
    <property type="match status" value="1"/>
</dbReference>
<dbReference type="GO" id="GO:0019005">
    <property type="term" value="C:SCF ubiquitin ligase complex"/>
    <property type="evidence" value="ECO:0007669"/>
    <property type="project" value="TreeGrafter"/>
</dbReference>
<feature type="region of interest" description="Disordered" evidence="1">
    <location>
        <begin position="1"/>
        <end position="39"/>
    </location>
</feature>
<sequence>MKLERVSSNGSFKRGRDIQSLESPCTRPLKKMSPSPSFTSLKMEKPFKDIVRKYGGHLHQSSYNPGSSKVELVRPDLSLKTDQSFLQSSVQTTPNKKSCNEYLSTPEATPLKNTATENAWATSRVVSASSLSIVTPTEIKNILVDEFSELKLGQPLTAQHQRSHAVFEIPEIVENIIKMIVSLESANIPKERPCSRRNPQSYEHSLLMYKDEERAKKAWSAAQQLRDPPLVGHKEKKQGALFSCMMVNRLWLNVTRPFLFKSLHFKSVHNFKEFLRTSQETTQVMRPSHFILHKLHQVTQPDIERLSRMECQNLKWLEFYVCPRITPPLSWFDNLHKLEKLIIPGNKNIDDNFLLRLSQSIPNLKHLDLRACDNVSDSGVVCIALNCPKLKTFNIGRHRRGNLITSVSLVALGKYTQVETVGFAGCDVDDAGIWEFARLNGKNVERLSLNSCRLLTDYSLPILFALNSFPNLAVLEIRNLDKITDVRHFVKYNLWKKSLDAPILIEACERITKLIDQEENRVKRINSLVALKDMTAWVNADDEIENNVD</sequence>
<dbReference type="Gene3D" id="3.80.10.10">
    <property type="entry name" value="Ribonuclease Inhibitor"/>
    <property type="match status" value="1"/>
</dbReference>
<dbReference type="GO" id="GO:0031146">
    <property type="term" value="P:SCF-dependent proteasomal ubiquitin-dependent protein catabolic process"/>
    <property type="evidence" value="ECO:0007669"/>
    <property type="project" value="TreeGrafter"/>
</dbReference>